<protein>
    <recommendedName>
        <fullName evidence="3">Glycerol dehydratase</fullName>
    </recommendedName>
</protein>
<reference evidence="1 2" key="1">
    <citation type="submission" date="2021-03" db="EMBL/GenBank/DDBJ databases">
        <title>Genomic Encyclopedia of Type Strains, Phase IV (KMG-IV): sequencing the most valuable type-strain genomes for metagenomic binning, comparative biology and taxonomic classification.</title>
        <authorList>
            <person name="Goeker M."/>
        </authorList>
    </citation>
    <scope>NUCLEOTIDE SEQUENCE [LARGE SCALE GENOMIC DNA]</scope>
    <source>
        <strain evidence="1 2">DSM 3984</strain>
    </source>
</reference>
<dbReference type="InterPro" id="IPR003208">
    <property type="entry name" value="Dehydtase/Dehydtase_re"/>
</dbReference>
<proteinExistence type="predicted"/>
<dbReference type="PIRSF" id="PIRSF011503">
    <property type="entry name" value="DdrB_PduH"/>
    <property type="match status" value="1"/>
</dbReference>
<comment type="caution">
    <text evidence="1">The sequence shown here is derived from an EMBL/GenBank/DDBJ whole genome shotgun (WGS) entry which is preliminary data.</text>
</comment>
<accession>A0ABS4EZQ7</accession>
<dbReference type="SUPFAM" id="SSF52968">
    <property type="entry name" value="B12-dependent dehydatase associated subunit"/>
    <property type="match status" value="1"/>
</dbReference>
<dbReference type="InterPro" id="IPR009192">
    <property type="entry name" value="Diol/glycerol_deHydtase_re_ssu"/>
</dbReference>
<dbReference type="InterPro" id="IPR010254">
    <property type="entry name" value="B12-dep_deHydtase_bsu"/>
</dbReference>
<dbReference type="EMBL" id="JAGGJZ010000002">
    <property type="protein sequence ID" value="MBP1889481.1"/>
    <property type="molecule type" value="Genomic_DNA"/>
</dbReference>
<evidence type="ECO:0008006" key="3">
    <source>
        <dbReference type="Google" id="ProtNLM"/>
    </source>
</evidence>
<evidence type="ECO:0000313" key="1">
    <source>
        <dbReference type="EMBL" id="MBP1889481.1"/>
    </source>
</evidence>
<evidence type="ECO:0000313" key="2">
    <source>
        <dbReference type="Proteomes" id="UP000783390"/>
    </source>
</evidence>
<sequence length="120" mass="13403">MAMVVKGYEYEIPCIYVYYSSMLEDTSKFDEILLGIEEEGIPYDVKKIDCNDSEELSHLASIKSKLAVGIGISKEGKINLTFNKLPKNKPLFTAYLDDNSNILRDLGCNGGRLVKGIAFK</sequence>
<dbReference type="Gene3D" id="3.40.50.10150">
    <property type="entry name" value="B12-dependent dehydatase associated subunit"/>
    <property type="match status" value="1"/>
</dbReference>
<organism evidence="1 2">
    <name type="scientific">Clostridium moniliforme</name>
    <dbReference type="NCBI Taxonomy" id="39489"/>
    <lineage>
        <taxon>Bacteria</taxon>
        <taxon>Bacillati</taxon>
        <taxon>Bacillota</taxon>
        <taxon>Clostridia</taxon>
        <taxon>Eubacteriales</taxon>
        <taxon>Clostridiaceae</taxon>
        <taxon>Clostridium</taxon>
    </lineage>
</organism>
<dbReference type="Pfam" id="PF02288">
    <property type="entry name" value="Dehydratase_MU"/>
    <property type="match status" value="1"/>
</dbReference>
<gene>
    <name evidence="1" type="ORF">J2Z53_001062</name>
</gene>
<dbReference type="Proteomes" id="UP000783390">
    <property type="component" value="Unassembled WGS sequence"/>
</dbReference>
<name>A0ABS4EZQ7_9CLOT</name>
<dbReference type="RefSeq" id="WP_234925775.1">
    <property type="nucleotide sequence ID" value="NZ_JAGGJZ010000002.1"/>
</dbReference>
<keyword evidence="2" id="KW-1185">Reference proteome</keyword>